<comment type="caution">
    <text evidence="1">The sequence shown here is derived from an EMBL/GenBank/DDBJ whole genome shotgun (WGS) entry which is preliminary data.</text>
</comment>
<accession>A0ABT0RCS6</accession>
<dbReference type="InterPro" id="IPR011009">
    <property type="entry name" value="Kinase-like_dom_sf"/>
</dbReference>
<sequence length="271" mass="29901">MATADPHWFVKCDPCATEAVEKYNWLNAVAKSNGFQAPRGAVILRDGRQLVSLEFIPGFVPLQELYIRHLLRKPTKPAFLSIMRDAGRALGAIHATEVPRHWTLHPLDSKLQDEARRYGLRSRTDAIPVPLHGDFGQMNVGIASATGATVVLDPCANVETTVGGHLVYGDPAIDLGQMLAFLEGELNSPAILLATPRRVCKAQAAFIEGYAEIRPEIDLESAFAYSSALMRLRMQSAGLLRSIVARMLYNPARRNSTLQSKLAYFRRYASV</sequence>
<evidence type="ECO:0000313" key="1">
    <source>
        <dbReference type="EMBL" id="MCL6678036.1"/>
    </source>
</evidence>
<protein>
    <submittedName>
        <fullName evidence="1">Aminoglycoside phosphotransferase family protein</fullName>
    </submittedName>
</protein>
<reference evidence="1" key="1">
    <citation type="submission" date="2022-05" db="EMBL/GenBank/DDBJ databases">
        <authorList>
            <person name="Jo J.-H."/>
            <person name="Im W.-T."/>
        </authorList>
    </citation>
    <scope>NUCLEOTIDE SEQUENCE</scope>
    <source>
        <strain evidence="1">RG327</strain>
    </source>
</reference>
<organism evidence="1 2">
    <name type="scientific">Sphingomonas anseongensis</name>
    <dbReference type="NCBI Taxonomy" id="2908207"/>
    <lineage>
        <taxon>Bacteria</taxon>
        <taxon>Pseudomonadati</taxon>
        <taxon>Pseudomonadota</taxon>
        <taxon>Alphaproteobacteria</taxon>
        <taxon>Sphingomonadales</taxon>
        <taxon>Sphingomonadaceae</taxon>
        <taxon>Sphingomonas</taxon>
    </lineage>
</organism>
<dbReference type="Proteomes" id="UP001165343">
    <property type="component" value="Unassembled WGS sequence"/>
</dbReference>
<dbReference type="SUPFAM" id="SSF56112">
    <property type="entry name" value="Protein kinase-like (PK-like)"/>
    <property type="match status" value="1"/>
</dbReference>
<gene>
    <name evidence="1" type="ORF">LZ519_01700</name>
</gene>
<name>A0ABT0RCS6_9SPHN</name>
<keyword evidence="2" id="KW-1185">Reference proteome</keyword>
<proteinExistence type="predicted"/>
<dbReference type="RefSeq" id="WP_249867012.1">
    <property type="nucleotide sequence ID" value="NZ_JAMGBC010000001.1"/>
</dbReference>
<evidence type="ECO:0000313" key="2">
    <source>
        <dbReference type="Proteomes" id="UP001165343"/>
    </source>
</evidence>
<dbReference type="EMBL" id="JAMGBC010000001">
    <property type="protein sequence ID" value="MCL6678036.1"/>
    <property type="molecule type" value="Genomic_DNA"/>
</dbReference>